<dbReference type="AlphaFoldDB" id="A0A426Q0I5"/>
<feature type="domain" description="HNH nuclease" evidence="1">
    <location>
        <begin position="246"/>
        <end position="298"/>
    </location>
</feature>
<comment type="caution">
    <text evidence="2">The sequence shown here is derived from an EMBL/GenBank/DDBJ whole genome shotgun (WGS) entry which is preliminary data.</text>
</comment>
<dbReference type="SMART" id="SM00507">
    <property type="entry name" value="HNHc"/>
    <property type="match status" value="1"/>
</dbReference>
<dbReference type="CDD" id="cd00085">
    <property type="entry name" value="HNHc"/>
    <property type="match status" value="1"/>
</dbReference>
<accession>A0A426Q0I5</accession>
<organism evidence="2 3">
    <name type="scientific">Corynebacterium bovis</name>
    <dbReference type="NCBI Taxonomy" id="36808"/>
    <lineage>
        <taxon>Bacteria</taxon>
        <taxon>Bacillati</taxon>
        <taxon>Actinomycetota</taxon>
        <taxon>Actinomycetes</taxon>
        <taxon>Mycobacteriales</taxon>
        <taxon>Corynebacteriaceae</taxon>
        <taxon>Corynebacterium</taxon>
    </lineage>
</organism>
<reference evidence="2 3" key="1">
    <citation type="submission" date="2018-01" db="EMBL/GenBank/DDBJ databases">
        <title>Twenty Corynebacterium bovis Genomes.</title>
        <authorList>
            <person name="Gulvik C.A."/>
        </authorList>
    </citation>
    <scope>NUCLEOTIDE SEQUENCE [LARGE SCALE GENOMIC DNA]</scope>
    <source>
        <strain evidence="2 3">F6900</strain>
    </source>
</reference>
<name>A0A426Q0I5_9CORY</name>
<gene>
    <name evidence="2" type="ORF">CXF48_02555</name>
</gene>
<protein>
    <recommendedName>
        <fullName evidence="1">HNH nuclease domain-containing protein</fullName>
    </recommendedName>
</protein>
<proteinExistence type="predicted"/>
<dbReference type="InterPro" id="IPR003615">
    <property type="entry name" value="HNH_nuc"/>
</dbReference>
<dbReference type="EMBL" id="PQNK01000003">
    <property type="protein sequence ID" value="RRO87432.1"/>
    <property type="molecule type" value="Genomic_DNA"/>
</dbReference>
<dbReference type="RefSeq" id="WP_125172568.1">
    <property type="nucleotide sequence ID" value="NZ_JAPJOD010000012.1"/>
</dbReference>
<evidence type="ECO:0000259" key="1">
    <source>
        <dbReference type="SMART" id="SM00507"/>
    </source>
</evidence>
<evidence type="ECO:0000313" key="3">
    <source>
        <dbReference type="Proteomes" id="UP000276526"/>
    </source>
</evidence>
<dbReference type="Gene3D" id="1.10.30.50">
    <property type="match status" value="1"/>
</dbReference>
<dbReference type="Proteomes" id="UP000276526">
    <property type="component" value="Unassembled WGS sequence"/>
</dbReference>
<sequence>MDTVVTALREVTVAELRLAATLHGTGCVRLLRGRGRYDAAVMAHAGELSRRMPDLWEVAEDDGRLSVVHLHVIWTAVRRRTVRCPEATAELDLTCEVAVIELLDATEGPLSVEDLRDVLERVLTTAAPFLSAEAERRTPGVRRRGSRIVVECGDDVTAGLCMAAVRTAARRRGGSPVEAAVDLLRGSPERVTVHLHLFRAPGGPGYVPGTGWVSPCTADLWAEVATRVHRHTEVPPGVDRYRPSAAVRRHLTGRDGHCRFPACRVPADRCQADHIVGYAEGGPTDPANLHCVCQHHHNLKTWFGWRTRTPDGGVTVVWTAPDGREFTTRARGPLAFLHE</sequence>
<evidence type="ECO:0000313" key="2">
    <source>
        <dbReference type="EMBL" id="RRO87432.1"/>
    </source>
</evidence>